<feature type="transmembrane region" description="Helical" evidence="2">
    <location>
        <begin position="389"/>
        <end position="409"/>
    </location>
</feature>
<organism evidence="4 5">
    <name type="scientific">Microbacterium saperdae</name>
    <dbReference type="NCBI Taxonomy" id="69368"/>
    <lineage>
        <taxon>Bacteria</taxon>
        <taxon>Bacillati</taxon>
        <taxon>Actinomycetota</taxon>
        <taxon>Actinomycetes</taxon>
        <taxon>Micrococcales</taxon>
        <taxon>Microbacteriaceae</taxon>
        <taxon>Microbacterium</taxon>
    </lineage>
</organism>
<dbReference type="EMBL" id="VFOX01000001">
    <property type="protein sequence ID" value="TQL84898.1"/>
    <property type="molecule type" value="Genomic_DNA"/>
</dbReference>
<name>A0A543BJB3_9MICO</name>
<keyword evidence="2" id="KW-0812">Transmembrane</keyword>
<dbReference type="NCBIfam" id="TIGR01760">
    <property type="entry name" value="tape_meas_TP901"/>
    <property type="match status" value="1"/>
</dbReference>
<keyword evidence="2" id="KW-1133">Transmembrane helix</keyword>
<dbReference type="Pfam" id="PF10145">
    <property type="entry name" value="PhageMin_Tail"/>
    <property type="match status" value="1"/>
</dbReference>
<evidence type="ECO:0000313" key="5">
    <source>
        <dbReference type="Proteomes" id="UP000317209"/>
    </source>
</evidence>
<keyword evidence="5" id="KW-1185">Reference proteome</keyword>
<evidence type="ECO:0000259" key="3">
    <source>
        <dbReference type="Pfam" id="PF10145"/>
    </source>
</evidence>
<reference evidence="4 5" key="1">
    <citation type="submission" date="2019-06" db="EMBL/GenBank/DDBJ databases">
        <title>Sequencing the genomes of 1000 actinobacteria strains.</title>
        <authorList>
            <person name="Klenk H.-P."/>
        </authorList>
    </citation>
    <scope>NUCLEOTIDE SEQUENCE [LARGE SCALE GENOMIC DNA]</scope>
    <source>
        <strain evidence="4 5">DSM 20169</strain>
    </source>
</reference>
<feature type="domain" description="Phage tail tape measure protein" evidence="3">
    <location>
        <begin position="96"/>
        <end position="295"/>
    </location>
</feature>
<proteinExistence type="predicted"/>
<dbReference type="PANTHER" id="PTHR37813:SF1">
    <property type="entry name" value="FELS-2 PROPHAGE PROTEIN"/>
    <property type="match status" value="1"/>
</dbReference>
<dbReference type="InterPro" id="IPR010090">
    <property type="entry name" value="Phage_tape_meas"/>
</dbReference>
<dbReference type="AlphaFoldDB" id="A0A543BJB3"/>
<keyword evidence="1" id="KW-1188">Viral release from host cell</keyword>
<protein>
    <submittedName>
        <fullName evidence="4">TP901 family phage tail tape measure protein</fullName>
    </submittedName>
</protein>
<evidence type="ECO:0000256" key="1">
    <source>
        <dbReference type="ARBA" id="ARBA00022612"/>
    </source>
</evidence>
<gene>
    <name evidence="4" type="ORF">FB560_0491</name>
</gene>
<dbReference type="Proteomes" id="UP000317209">
    <property type="component" value="Unassembled WGS sequence"/>
</dbReference>
<comment type="caution">
    <text evidence="4">The sequence shown here is derived from an EMBL/GenBank/DDBJ whole genome shotgun (WGS) entry which is preliminary data.</text>
</comment>
<keyword evidence="2" id="KW-0472">Membrane</keyword>
<feature type="transmembrane region" description="Helical" evidence="2">
    <location>
        <begin position="429"/>
        <end position="453"/>
    </location>
</feature>
<evidence type="ECO:0000256" key="2">
    <source>
        <dbReference type="SAM" id="Phobius"/>
    </source>
</evidence>
<accession>A0A543BJB3</accession>
<sequence>MTDRSVKVSLLLQAQGYMQGMREVGKATEETATKAEKLAAQKQGFEQLGRAALGFGAVAALGVGLAISKWAEFDQQMSYVQAATHETAGNMDLLKEAALDAGARTVFSATEAAGAIEELARAGVSTADILGGGLDASLDLAAAGGLDVAQAAGIAAVALKTFNLQGQDMAHVADLLAAGAGKAMGDVSDLSQALAQGGMVAKQTGLSIEETTAGLAAFASQGLIGSDAGTSFKSMLQRLTPQSAEAQRKMDELGISAYDAGGNFVGLAQFAGNLQTSLQKLTPEQRNAAMATIFGSDAVRAASVLYSEGEQGIREWTEAVNDQGYAAETARLRLDNLAGDVEALGGAFDTALITSGSGANDALRALVQSATGVLDIFGELPEEVQGAGVIFALAAAGVSLMAGAFLTGVPRVAAFKEAVSDLKLSMSGVSIAAGAVTVGLGIVIGVIGAVAAAHAEAQAQARAYADTLERGTQRVTQATRDLAAENLTAEKSFLWISRGSAADAAEELGLGVDTVTDAVLGNAEALTKVYTAVQKGLDRGSKAMVDQTDADIRASRAAELLTESLEGEIGALDEARKVAEQKSAADKTAAAAAEQHESALRELEGGAAGAMQGIDELSDAIRGFGSTELDARAAVRELEAAYDDLAASVAENGASLDITTEAGRSNEAALDAIARKTLEVTASTLSQTGSQQAANEAMAAGRQQLIDMLAQFGITGAEADAYADRLGLIPGNIPTTVQLLGVGEASTAIQQLISAYDGRKIRLNVAINRGASDAELAGIAGIGYTPPQNAAGNLYSNGKQVAAFAAGGVVGFGSNGTPPHIASATNGGLLKYAEAGWDEAFITMNPAYGDRSRDIWVETGRRLGAWQPAPPSYAAAAPQRTTGGNQYTFTGDIVRADEGELVRAMNKEVRRAMAMTGVNEGVSD</sequence>
<evidence type="ECO:0000313" key="4">
    <source>
        <dbReference type="EMBL" id="TQL84898.1"/>
    </source>
</evidence>
<dbReference type="PANTHER" id="PTHR37813">
    <property type="entry name" value="FELS-2 PROPHAGE PROTEIN"/>
    <property type="match status" value="1"/>
</dbReference>